<dbReference type="Gene3D" id="3.30.300.20">
    <property type="match status" value="1"/>
</dbReference>
<keyword evidence="3" id="KW-1185">Reference proteome</keyword>
<dbReference type="AlphaFoldDB" id="A0A285USH5"/>
<dbReference type="GO" id="GO:0006979">
    <property type="term" value="P:response to oxidative stress"/>
    <property type="evidence" value="ECO:0007669"/>
    <property type="project" value="InterPro"/>
</dbReference>
<dbReference type="RefSeq" id="WP_097150687.1">
    <property type="nucleotide sequence ID" value="NZ_OBQC01000015.1"/>
</dbReference>
<dbReference type="InterPro" id="IPR036102">
    <property type="entry name" value="OsmC/Ohrsf"/>
</dbReference>
<name>A0A285USH5_9BACL</name>
<proteinExistence type="inferred from homology"/>
<dbReference type="Pfam" id="PF02566">
    <property type="entry name" value="OsmC"/>
    <property type="match status" value="1"/>
</dbReference>
<dbReference type="PANTHER" id="PTHR33797:SF2">
    <property type="entry name" value="ORGANIC HYDROPEROXIDE RESISTANCE PROTEIN-LIKE"/>
    <property type="match status" value="1"/>
</dbReference>
<evidence type="ECO:0000256" key="1">
    <source>
        <dbReference type="ARBA" id="ARBA00007378"/>
    </source>
</evidence>
<evidence type="ECO:0000313" key="2">
    <source>
        <dbReference type="EMBL" id="SOC43211.1"/>
    </source>
</evidence>
<comment type="similarity">
    <text evidence="1">Belongs to the OsmC/Ohr family.</text>
</comment>
<dbReference type="Proteomes" id="UP000219252">
    <property type="component" value="Unassembled WGS sequence"/>
</dbReference>
<dbReference type="InterPro" id="IPR015946">
    <property type="entry name" value="KH_dom-like_a/b"/>
</dbReference>
<protein>
    <submittedName>
        <fullName evidence="2">Ohr subfamily peroxiredoxin</fullName>
    </submittedName>
</protein>
<dbReference type="NCBIfam" id="TIGR03561">
    <property type="entry name" value="organ_hyd_perox"/>
    <property type="match status" value="1"/>
</dbReference>
<dbReference type="OrthoDB" id="9797508at2"/>
<evidence type="ECO:0000313" key="3">
    <source>
        <dbReference type="Proteomes" id="UP000219252"/>
    </source>
</evidence>
<organism evidence="2 3">
    <name type="scientific">Ureibacillus acetophenoni</name>
    <dbReference type="NCBI Taxonomy" id="614649"/>
    <lineage>
        <taxon>Bacteria</taxon>
        <taxon>Bacillati</taxon>
        <taxon>Bacillota</taxon>
        <taxon>Bacilli</taxon>
        <taxon>Bacillales</taxon>
        <taxon>Caryophanaceae</taxon>
        <taxon>Ureibacillus</taxon>
    </lineage>
</organism>
<dbReference type="EMBL" id="OBQC01000015">
    <property type="protein sequence ID" value="SOC43211.1"/>
    <property type="molecule type" value="Genomic_DNA"/>
</dbReference>
<dbReference type="InterPro" id="IPR003718">
    <property type="entry name" value="OsmC/Ohr_fam"/>
</dbReference>
<dbReference type="SUPFAM" id="SSF82784">
    <property type="entry name" value="OsmC-like"/>
    <property type="match status" value="1"/>
</dbReference>
<dbReference type="Gene3D" id="2.20.25.10">
    <property type="match status" value="1"/>
</dbReference>
<dbReference type="InterPro" id="IPR019953">
    <property type="entry name" value="OHR"/>
</dbReference>
<sequence>MSEVLYTATATTIGGLEGRVQSDDQVIDFETALPGSQKSEDSEATNPEQLFAAAYATCFDSALQIVADKEQLEFQSEVTAKVDLLEDGEGYKLAVHLQVKGNNIEKSQLEQLVQKANQIWPYAEAKRATMEFTIETQG</sequence>
<dbReference type="PANTHER" id="PTHR33797">
    <property type="entry name" value="ORGANIC HYDROPEROXIDE RESISTANCE PROTEIN-LIKE"/>
    <property type="match status" value="1"/>
</dbReference>
<accession>A0A285USH5</accession>
<gene>
    <name evidence="2" type="ORF">SAMN05877842_11510</name>
</gene>
<reference evidence="3" key="1">
    <citation type="submission" date="2017-08" db="EMBL/GenBank/DDBJ databases">
        <authorList>
            <person name="Varghese N."/>
            <person name="Submissions S."/>
        </authorList>
    </citation>
    <scope>NUCLEOTIDE SEQUENCE [LARGE SCALE GENOMIC DNA]</scope>
    <source>
        <strain evidence="3">JC23</strain>
    </source>
</reference>